<evidence type="ECO:0000313" key="2">
    <source>
        <dbReference type="Proteomes" id="UP000502117"/>
    </source>
</evidence>
<organism evidence="1 2">
    <name type="scientific">Shewanella chilikensis</name>
    <dbReference type="NCBI Taxonomy" id="558541"/>
    <lineage>
        <taxon>Bacteria</taxon>
        <taxon>Pseudomonadati</taxon>
        <taxon>Pseudomonadota</taxon>
        <taxon>Gammaproteobacteria</taxon>
        <taxon>Alteromonadales</taxon>
        <taxon>Shewanellaceae</taxon>
        <taxon>Shewanella</taxon>
    </lineage>
</organism>
<evidence type="ECO:0008006" key="3">
    <source>
        <dbReference type="Google" id="ProtNLM"/>
    </source>
</evidence>
<dbReference type="AlphaFoldDB" id="A0A6G7LXS9"/>
<dbReference type="Proteomes" id="UP000502117">
    <property type="component" value="Chromosome"/>
</dbReference>
<dbReference type="EMBL" id="CP045857">
    <property type="protein sequence ID" value="QIJ06578.1"/>
    <property type="molecule type" value="Genomic_DNA"/>
</dbReference>
<sequence length="335" mass="37955">MHRLKSRIIREWDFNHKGWLLEAARFLAPELLALTLWDESEGKPLLAIWPTEADSPSLLLDLTQFKGHPQVCLWHQQLTLVDETGLWIWQSLAEDQAQHYPFANPDVLSMTVEQQHFHFLPLQLCPLDDNQLLLRMSSPNTRKGRAISWLFIKDDHCHLVNRYKEPDEPELADLKPSSPLWLEAIQVCNKKIFCLCQGQSAPDTQEAILAEYKYGLPDSLLGKLSKMLGSGQEKDLLLQSSSLLAPGSARFSDCGPQLWLSSRANKRFECHSLAEEPSPFELALTPAQNLGDIKPTKAQISFMDNKLFLVHDKRRLNLCAIQASNPVSSLNKSTA</sequence>
<dbReference type="KEGG" id="schk:GII14_22010"/>
<accession>A0A6G7LXS9</accession>
<dbReference type="RefSeq" id="WP_165565941.1">
    <property type="nucleotide sequence ID" value="NZ_CP045857.1"/>
</dbReference>
<evidence type="ECO:0000313" key="1">
    <source>
        <dbReference type="EMBL" id="QIJ06578.1"/>
    </source>
</evidence>
<reference evidence="1 2" key="1">
    <citation type="submission" date="2019-11" db="EMBL/GenBank/DDBJ databases">
        <title>Complete Genome Sequence of Shewanella chilikensis Strain DC57, Isolated from Corroded Seal Rings at a floating production facility in Australia.</title>
        <authorList>
            <person name="Salgar-Chaparro S.J."/>
            <person name="Castillo-Villamizar G.A."/>
            <person name="Poehlein A."/>
            <person name="Daniel R."/>
            <person name="Machuca L."/>
        </authorList>
    </citation>
    <scope>NUCLEOTIDE SEQUENCE [LARGE SCALE GENOMIC DNA]</scope>
    <source>
        <strain evidence="1 2">DC57</strain>
    </source>
</reference>
<gene>
    <name evidence="1" type="ORF">GII14_22010</name>
</gene>
<proteinExistence type="predicted"/>
<protein>
    <recommendedName>
        <fullName evidence="3">DUF4905 domain-containing protein</fullName>
    </recommendedName>
</protein>
<name>A0A6G7LXS9_9GAMM</name>